<dbReference type="OrthoDB" id="43026at2157"/>
<accession>A0A5B9D6C8</accession>
<feature type="transmembrane region" description="Helical" evidence="6">
    <location>
        <begin position="133"/>
        <end position="154"/>
    </location>
</feature>
<keyword evidence="5 6" id="KW-0472">Membrane</keyword>
<dbReference type="GO" id="GO:0022857">
    <property type="term" value="F:transmembrane transporter activity"/>
    <property type="evidence" value="ECO:0007669"/>
    <property type="project" value="InterPro"/>
</dbReference>
<dbReference type="PANTHER" id="PTHR42770">
    <property type="entry name" value="AMINO ACID TRANSPORTER-RELATED"/>
    <property type="match status" value="1"/>
</dbReference>
<evidence type="ECO:0000256" key="3">
    <source>
        <dbReference type="ARBA" id="ARBA00022692"/>
    </source>
</evidence>
<feature type="transmembrane region" description="Helical" evidence="6">
    <location>
        <begin position="30"/>
        <end position="48"/>
    </location>
</feature>
<keyword evidence="2" id="KW-1003">Cell membrane</keyword>
<keyword evidence="8" id="KW-1185">Reference proteome</keyword>
<reference evidence="7 8" key="2">
    <citation type="journal article" date="2024" name="Int. J. Syst. Evol. Microbiol.">
        <title>Promethearchaeum syntrophicum gen. nov., sp. nov., an anaerobic, obligately syntrophic archaeon, the first isolate of the lineage 'Asgard' archaea, and proposal of the new archaeal phylum Promethearchaeota phyl. nov. and kingdom Promethearchaeati regn. nov.</title>
        <authorList>
            <person name="Imachi H."/>
            <person name="Nobu M.K."/>
            <person name="Kato S."/>
            <person name="Takaki Y."/>
            <person name="Miyazaki M."/>
            <person name="Miyata M."/>
            <person name="Ogawara M."/>
            <person name="Saito Y."/>
            <person name="Sakai S."/>
            <person name="Tahara Y.O."/>
            <person name="Takano Y."/>
            <person name="Tasumi E."/>
            <person name="Uematsu K."/>
            <person name="Yoshimura T."/>
            <person name="Itoh T."/>
            <person name="Ohkuma M."/>
            <person name="Takai K."/>
        </authorList>
    </citation>
    <scope>NUCLEOTIDE SEQUENCE [LARGE SCALE GENOMIC DNA]</scope>
    <source>
        <strain evidence="7 8">MK-D1</strain>
    </source>
</reference>
<keyword evidence="4 6" id="KW-1133">Transmembrane helix</keyword>
<evidence type="ECO:0000256" key="6">
    <source>
        <dbReference type="SAM" id="Phobius"/>
    </source>
</evidence>
<feature type="transmembrane region" description="Helical" evidence="6">
    <location>
        <begin position="98"/>
        <end position="127"/>
    </location>
</feature>
<comment type="subcellular location">
    <subcellularLocation>
        <location evidence="1">Cell membrane</location>
        <topology evidence="1">Multi-pass membrane protein</topology>
    </subcellularLocation>
</comment>
<organism evidence="7 8">
    <name type="scientific">Promethearchaeum syntrophicum</name>
    <dbReference type="NCBI Taxonomy" id="2594042"/>
    <lineage>
        <taxon>Archaea</taxon>
        <taxon>Promethearchaeati</taxon>
        <taxon>Promethearchaeota</taxon>
        <taxon>Promethearchaeia</taxon>
        <taxon>Promethearchaeales</taxon>
        <taxon>Promethearchaeaceae</taxon>
        <taxon>Promethearchaeum</taxon>
    </lineage>
</organism>
<feature type="transmembrane region" description="Helical" evidence="6">
    <location>
        <begin position="598"/>
        <end position="623"/>
    </location>
</feature>
<keyword evidence="3 6" id="KW-0812">Transmembrane</keyword>
<evidence type="ECO:0000256" key="5">
    <source>
        <dbReference type="ARBA" id="ARBA00023136"/>
    </source>
</evidence>
<dbReference type="InterPro" id="IPR002293">
    <property type="entry name" value="AA/rel_permease1"/>
</dbReference>
<feature type="transmembrane region" description="Helical" evidence="6">
    <location>
        <begin position="290"/>
        <end position="314"/>
    </location>
</feature>
<feature type="transmembrane region" description="Helical" evidence="6">
    <location>
        <begin position="411"/>
        <end position="431"/>
    </location>
</feature>
<feature type="transmembrane region" description="Helical" evidence="6">
    <location>
        <begin position="54"/>
        <end position="77"/>
    </location>
</feature>
<dbReference type="Gene3D" id="1.20.1740.10">
    <property type="entry name" value="Amino acid/polyamine transporter I"/>
    <property type="match status" value="1"/>
</dbReference>
<feature type="transmembrane region" description="Helical" evidence="6">
    <location>
        <begin position="498"/>
        <end position="521"/>
    </location>
</feature>
<reference evidence="7 8" key="1">
    <citation type="journal article" date="2020" name="Nature">
        <title>Isolation of an archaeon at the prokaryote-eukaryote interface.</title>
        <authorList>
            <person name="Imachi H."/>
            <person name="Nobu M.K."/>
            <person name="Nakahara N."/>
            <person name="Morono Y."/>
            <person name="Ogawara M."/>
            <person name="Takaki Y."/>
            <person name="Takano Y."/>
            <person name="Uematsu K."/>
            <person name="Ikuta T."/>
            <person name="Ito M."/>
            <person name="Matsui Y."/>
            <person name="Miyazaki M."/>
            <person name="Murata K."/>
            <person name="Saito Y."/>
            <person name="Sakai S."/>
            <person name="Song C."/>
            <person name="Tasumi E."/>
            <person name="Yamanaka Y."/>
            <person name="Yamaguchi T."/>
            <person name="Kamagata Y."/>
            <person name="Tamaki H."/>
            <person name="Takai K."/>
        </authorList>
    </citation>
    <scope>NUCLEOTIDE SEQUENCE [LARGE SCALE GENOMIC DNA]</scope>
    <source>
        <strain evidence="7 8">MK-D1</strain>
    </source>
</reference>
<feature type="transmembrane region" description="Helical" evidence="6">
    <location>
        <begin position="166"/>
        <end position="184"/>
    </location>
</feature>
<evidence type="ECO:0000313" key="8">
    <source>
        <dbReference type="Proteomes" id="UP000321408"/>
    </source>
</evidence>
<evidence type="ECO:0000313" key="7">
    <source>
        <dbReference type="EMBL" id="QEE14698.1"/>
    </source>
</evidence>
<dbReference type="InterPro" id="IPR050367">
    <property type="entry name" value="APC_superfamily"/>
</dbReference>
<dbReference type="Pfam" id="PF13520">
    <property type="entry name" value="AA_permease_2"/>
    <property type="match status" value="1"/>
</dbReference>
<dbReference type="PANTHER" id="PTHR42770:SF7">
    <property type="entry name" value="MEMBRANE PROTEIN"/>
    <property type="match status" value="1"/>
</dbReference>
<proteinExistence type="predicted"/>
<gene>
    <name evidence="7" type="ORF">DSAG12_00512</name>
</gene>
<feature type="transmembrane region" description="Helical" evidence="6">
    <location>
        <begin position="463"/>
        <end position="486"/>
    </location>
</feature>
<sequence length="640" mass="71080">MAIDEEIEPSVTLSKKNQKKMGMLGMLKQALGGTIGGPIFAILGIVILKANSGLLISLILSGLLMILFIMIYSELALSLPIAGGGYSFSKEAIGGLSGFLIGWGMWIGNLLFTALSGIGFALSLTVFLPVNSLNSTTVSIIGFAVLLFFFVFTLYYPDKLNSIMKILTYTLLFGFITFIILGGFLGSSLNNDFGFEIFQERMEIGPILSTAAYSFVFFCVYEWNSTFESLTTKFDEIKEPRKTIPRVYLISIIIGIVIYWLVSFVALINLGSTSSNSWNSIILDQSDAPLADIFGLGFGNFGIYFIGLIGMIATTTSINSGFQMSTHLLHSMARDGFLNKGFLKKNKKQVQWVAMGSSFVLIIIITFIADINLISEIGNFIFLLSMVILSISLIILRNTRSNLIRPWKVPLYPFIPIMAIIASLILIFSMFSTDIGFLGVIVGIILILMGIIYYLFSIARRTHLLLLLNGSKFGISIILILLWSILSIKVSFNGSDLLFFNISIYLMGCIGIISLLFDLFTIRRILPKLLKDEKTIVIGGITHHSEKEEIIARRLNFVGASILIFIGLVLLVYGILILNDIFILSSHLPSFSNQDSEFLKVLFFIIFITFGIILIINGLIMIFQEIEVRKMVETETNKDR</sequence>
<feature type="transmembrane region" description="Helical" evidence="6">
    <location>
        <begin position="555"/>
        <end position="578"/>
    </location>
</feature>
<feature type="transmembrane region" description="Helical" evidence="6">
    <location>
        <begin position="204"/>
        <end position="223"/>
    </location>
</feature>
<feature type="transmembrane region" description="Helical" evidence="6">
    <location>
        <begin position="352"/>
        <end position="374"/>
    </location>
</feature>
<dbReference type="Proteomes" id="UP000321408">
    <property type="component" value="Chromosome"/>
</dbReference>
<dbReference type="RefSeq" id="WP_162306526.1">
    <property type="nucleotide sequence ID" value="NZ_CP042905.2"/>
</dbReference>
<name>A0A5B9D6C8_9ARCH</name>
<protein>
    <submittedName>
        <fullName evidence="7">APC family permease</fullName>
    </submittedName>
</protein>
<evidence type="ECO:0000256" key="1">
    <source>
        <dbReference type="ARBA" id="ARBA00004651"/>
    </source>
</evidence>
<dbReference type="GO" id="GO:0005886">
    <property type="term" value="C:plasma membrane"/>
    <property type="evidence" value="ECO:0007669"/>
    <property type="project" value="UniProtKB-SubCell"/>
</dbReference>
<feature type="transmembrane region" description="Helical" evidence="6">
    <location>
        <begin position="247"/>
        <end position="270"/>
    </location>
</feature>
<evidence type="ECO:0000256" key="2">
    <source>
        <dbReference type="ARBA" id="ARBA00022475"/>
    </source>
</evidence>
<dbReference type="AlphaFoldDB" id="A0A5B9D6C8"/>
<feature type="transmembrane region" description="Helical" evidence="6">
    <location>
        <begin position="437"/>
        <end position="456"/>
    </location>
</feature>
<evidence type="ECO:0000256" key="4">
    <source>
        <dbReference type="ARBA" id="ARBA00022989"/>
    </source>
</evidence>
<dbReference type="EMBL" id="CP042905">
    <property type="protein sequence ID" value="QEE14698.1"/>
    <property type="molecule type" value="Genomic_DNA"/>
</dbReference>
<dbReference type="KEGG" id="psyt:DSAG12_00512"/>
<dbReference type="GeneID" id="41328515"/>
<feature type="transmembrane region" description="Helical" evidence="6">
    <location>
        <begin position="380"/>
        <end position="399"/>
    </location>
</feature>